<keyword evidence="4 6" id="KW-0472">Membrane</keyword>
<feature type="domain" description="SLC26A/SulP transporter" evidence="7">
    <location>
        <begin position="68"/>
        <end position="176"/>
    </location>
</feature>
<comment type="caution">
    <text evidence="8">The sequence shown here is derived from an EMBL/GenBank/DDBJ whole genome shotgun (WGS) entry which is preliminary data.</text>
</comment>
<gene>
    <name evidence="8" type="ORF">GCM10022214_00250</name>
</gene>
<keyword evidence="9" id="KW-1185">Reference proteome</keyword>
<feature type="transmembrane region" description="Helical" evidence="6">
    <location>
        <begin position="117"/>
        <end position="133"/>
    </location>
</feature>
<evidence type="ECO:0000313" key="9">
    <source>
        <dbReference type="Proteomes" id="UP001500683"/>
    </source>
</evidence>
<keyword evidence="2 6" id="KW-0812">Transmembrane</keyword>
<evidence type="ECO:0000256" key="4">
    <source>
        <dbReference type="ARBA" id="ARBA00023136"/>
    </source>
</evidence>
<feature type="region of interest" description="Disordered" evidence="5">
    <location>
        <begin position="1"/>
        <end position="71"/>
    </location>
</feature>
<dbReference type="Proteomes" id="UP001500683">
    <property type="component" value="Unassembled WGS sequence"/>
</dbReference>
<evidence type="ECO:0000259" key="7">
    <source>
        <dbReference type="Pfam" id="PF00916"/>
    </source>
</evidence>
<dbReference type="PANTHER" id="PTHR11814">
    <property type="entry name" value="SULFATE TRANSPORTER"/>
    <property type="match status" value="1"/>
</dbReference>
<dbReference type="Pfam" id="PF00916">
    <property type="entry name" value="Sulfate_transp"/>
    <property type="match status" value="1"/>
</dbReference>
<sequence length="260" mass="28475">MVMHKRDYCGRRLRQRRGDRPTGTDRTPKRPGLPETRVLKIKWARGPGRDWSGVGASAPSGGRRGGRRRHGYPLDADRELRAFGFANIGAGLPQSITVGASASRTAAMDATGSRSQIPSLVCAAVVAILLAALSGVLKYLLAAALAAIVVVAVARLIDVRALRRLWTLRRSEFAIAQAGDDPRPHSRPLPAAEQSVHRLPGAVALRYVPPRRTGPHPPPDPIDELPFRPLRRPTRLSGDWQQRLQPRPLLIGQVEPPRHR</sequence>
<evidence type="ECO:0000256" key="1">
    <source>
        <dbReference type="ARBA" id="ARBA00004141"/>
    </source>
</evidence>
<keyword evidence="3 6" id="KW-1133">Transmembrane helix</keyword>
<feature type="region of interest" description="Disordered" evidence="5">
    <location>
        <begin position="208"/>
        <end position="260"/>
    </location>
</feature>
<evidence type="ECO:0000256" key="2">
    <source>
        <dbReference type="ARBA" id="ARBA00022692"/>
    </source>
</evidence>
<dbReference type="InterPro" id="IPR001902">
    <property type="entry name" value="SLC26A/SulP_fam"/>
</dbReference>
<reference evidence="9" key="1">
    <citation type="journal article" date="2019" name="Int. J. Syst. Evol. Microbiol.">
        <title>The Global Catalogue of Microorganisms (GCM) 10K type strain sequencing project: providing services to taxonomists for standard genome sequencing and annotation.</title>
        <authorList>
            <consortium name="The Broad Institute Genomics Platform"/>
            <consortium name="The Broad Institute Genome Sequencing Center for Infectious Disease"/>
            <person name="Wu L."/>
            <person name="Ma J."/>
        </authorList>
    </citation>
    <scope>NUCLEOTIDE SEQUENCE [LARGE SCALE GENOMIC DNA]</scope>
    <source>
        <strain evidence="9">JCM 16702</strain>
    </source>
</reference>
<evidence type="ECO:0000256" key="3">
    <source>
        <dbReference type="ARBA" id="ARBA00022989"/>
    </source>
</evidence>
<evidence type="ECO:0000313" key="8">
    <source>
        <dbReference type="EMBL" id="GAA4053687.1"/>
    </source>
</evidence>
<comment type="subcellular location">
    <subcellularLocation>
        <location evidence="1">Membrane</location>
        <topology evidence="1">Multi-pass membrane protein</topology>
    </subcellularLocation>
</comment>
<proteinExistence type="predicted"/>
<protein>
    <recommendedName>
        <fullName evidence="7">SLC26A/SulP transporter domain-containing protein</fullName>
    </recommendedName>
</protein>
<feature type="compositionally biased region" description="Basic and acidic residues" evidence="5">
    <location>
        <begin position="1"/>
        <end position="28"/>
    </location>
</feature>
<organism evidence="8 9">
    <name type="scientific">Actinomadura miaoliensis</name>
    <dbReference type="NCBI Taxonomy" id="430685"/>
    <lineage>
        <taxon>Bacteria</taxon>
        <taxon>Bacillati</taxon>
        <taxon>Actinomycetota</taxon>
        <taxon>Actinomycetes</taxon>
        <taxon>Streptosporangiales</taxon>
        <taxon>Thermomonosporaceae</taxon>
        <taxon>Actinomadura</taxon>
    </lineage>
</organism>
<dbReference type="EMBL" id="BAAAZG010000001">
    <property type="protein sequence ID" value="GAA4053687.1"/>
    <property type="molecule type" value="Genomic_DNA"/>
</dbReference>
<accession>A0ABP7UV26</accession>
<evidence type="ECO:0000256" key="5">
    <source>
        <dbReference type="SAM" id="MobiDB-lite"/>
    </source>
</evidence>
<dbReference type="InterPro" id="IPR011547">
    <property type="entry name" value="SLC26A/SulP_dom"/>
</dbReference>
<feature type="transmembrane region" description="Helical" evidence="6">
    <location>
        <begin position="139"/>
        <end position="157"/>
    </location>
</feature>
<name>A0ABP7UV26_9ACTN</name>
<evidence type="ECO:0000256" key="6">
    <source>
        <dbReference type="SAM" id="Phobius"/>
    </source>
</evidence>